<name>A0A8S1ECX1_9PELO</name>
<dbReference type="PROSITE" id="PS51504">
    <property type="entry name" value="H15"/>
    <property type="match status" value="1"/>
</dbReference>
<evidence type="ECO:0000259" key="2">
    <source>
        <dbReference type="PROSITE" id="PS51504"/>
    </source>
</evidence>
<evidence type="ECO:0000313" key="3">
    <source>
        <dbReference type="EMBL" id="CAB3397414.1"/>
    </source>
</evidence>
<feature type="compositionally biased region" description="Basic and acidic residues" evidence="1">
    <location>
        <begin position="426"/>
        <end position="435"/>
    </location>
</feature>
<dbReference type="SMART" id="SM00526">
    <property type="entry name" value="H15"/>
    <property type="match status" value="1"/>
</dbReference>
<dbReference type="GO" id="GO:0003677">
    <property type="term" value="F:DNA binding"/>
    <property type="evidence" value="ECO:0007669"/>
    <property type="project" value="InterPro"/>
</dbReference>
<dbReference type="SUPFAM" id="SSF46785">
    <property type="entry name" value="Winged helix' DNA-binding domain"/>
    <property type="match status" value="1"/>
</dbReference>
<accession>A0A8S1ECX1</accession>
<dbReference type="OrthoDB" id="428346at2759"/>
<dbReference type="CDD" id="cd00073">
    <property type="entry name" value="H15"/>
    <property type="match status" value="1"/>
</dbReference>
<reference evidence="3 4" key="1">
    <citation type="submission" date="2020-04" db="EMBL/GenBank/DDBJ databases">
        <authorList>
            <person name="Laetsch R D."/>
            <person name="Stevens L."/>
            <person name="Kumar S."/>
            <person name="Blaxter L. M."/>
        </authorList>
    </citation>
    <scope>NUCLEOTIDE SEQUENCE [LARGE SCALE GENOMIC DNA]</scope>
</reference>
<feature type="compositionally biased region" description="Basic residues" evidence="1">
    <location>
        <begin position="350"/>
        <end position="379"/>
    </location>
</feature>
<feature type="region of interest" description="Disordered" evidence="1">
    <location>
        <begin position="339"/>
        <end position="396"/>
    </location>
</feature>
<keyword evidence="4" id="KW-1185">Reference proteome</keyword>
<dbReference type="AlphaFoldDB" id="A0A8S1ECX1"/>
<dbReference type="InterPro" id="IPR036388">
    <property type="entry name" value="WH-like_DNA-bd_sf"/>
</dbReference>
<dbReference type="PANTHER" id="PTHR38332:SF1">
    <property type="entry name" value="RE49668P"/>
    <property type="match status" value="1"/>
</dbReference>
<dbReference type="PANTHER" id="PTHR38332">
    <property type="entry name" value="PROTEIN CBG11604"/>
    <property type="match status" value="1"/>
</dbReference>
<feature type="domain" description="H15" evidence="2">
    <location>
        <begin position="253"/>
        <end position="324"/>
    </location>
</feature>
<sequence length="726" mass="81902">MLFVTEKTSLRIAAGRCPVCCSLPPLSDTITTTTTTSTATARSLSSPHLFRSARDSKEAGRRIRRVVHVPPRPVNVHVAAGTFNSSVIDIVDIEHFYDSPRVSGIGCFVCSSFDGENKGCEDPFNSTMELNTRDRETSTLANYNYPCWAYKKGRHGLFPADHCIKIIGYRAENQSKSLVIRTCALDSGTLTADTEIVRISHCGSFKYEGHHYKGCTRMAMDLMGMVNRLDASNNEETLNYVLLGAPRHEKLPNHPTYLEMFQRAIRTLNGKNGISPAAILKYIAQNYHVGENLPKLKTQLRGYLSGVVGNGEMINENGNFALNPAIEAEKDLQRLLANSSASENWEKKEKKAPKRKQRRMIAKKRNAPKKSAPRAKSGVKKTDKLSRTANQPKMTMTLRNQLSLQHEQKKMADKLNMTLDDIIKMKKKEDRKDNGQKNGGKPGKKFLNKNGKQVPVRRGVAARGAKGAVARGAGARGARATVAIKRSLAVRQGIKKGAVVNQATKKLVQKLVKNALRKTGATGVAKAQLRKRGGVAPSTIAARRNRAPISRVLQQSRTISRKPIRMPVQRVVQQRQRVVAPQQQPRRQVVRQVITAPAPAQRVVRRPQPRQVIVQQVVERPRQQNRQFVTRPVQQRQRVQRQVVQVQRVRPQPQYQRVVERVVERRVPVQQFRQTNRSFSRNNDRFRNSVAVPARNRRVVREVQRVPTFQYVTERVVRRGRRFAAY</sequence>
<dbReference type="InterPro" id="IPR005818">
    <property type="entry name" value="Histone_H1/H5_H15"/>
</dbReference>
<dbReference type="InterPro" id="IPR036390">
    <property type="entry name" value="WH_DNA-bd_sf"/>
</dbReference>
<dbReference type="Pfam" id="PF00538">
    <property type="entry name" value="Linker_histone"/>
    <property type="match status" value="1"/>
</dbReference>
<organism evidence="3 4">
    <name type="scientific">Caenorhabditis bovis</name>
    <dbReference type="NCBI Taxonomy" id="2654633"/>
    <lineage>
        <taxon>Eukaryota</taxon>
        <taxon>Metazoa</taxon>
        <taxon>Ecdysozoa</taxon>
        <taxon>Nematoda</taxon>
        <taxon>Chromadorea</taxon>
        <taxon>Rhabditida</taxon>
        <taxon>Rhabditina</taxon>
        <taxon>Rhabditomorpha</taxon>
        <taxon>Rhabditoidea</taxon>
        <taxon>Rhabditidae</taxon>
        <taxon>Peloderinae</taxon>
        <taxon>Caenorhabditis</taxon>
    </lineage>
</organism>
<evidence type="ECO:0000256" key="1">
    <source>
        <dbReference type="SAM" id="MobiDB-lite"/>
    </source>
</evidence>
<dbReference type="GO" id="GO:0006334">
    <property type="term" value="P:nucleosome assembly"/>
    <property type="evidence" value="ECO:0007669"/>
    <property type="project" value="InterPro"/>
</dbReference>
<dbReference type="GO" id="GO:0000786">
    <property type="term" value="C:nucleosome"/>
    <property type="evidence" value="ECO:0007669"/>
    <property type="project" value="InterPro"/>
</dbReference>
<dbReference type="Proteomes" id="UP000494206">
    <property type="component" value="Unassembled WGS sequence"/>
</dbReference>
<proteinExistence type="predicted"/>
<gene>
    <name evidence="3" type="ORF">CBOVIS_LOCUS824</name>
</gene>
<dbReference type="EMBL" id="CADEPM010000001">
    <property type="protein sequence ID" value="CAB3397414.1"/>
    <property type="molecule type" value="Genomic_DNA"/>
</dbReference>
<dbReference type="Gene3D" id="1.10.10.10">
    <property type="entry name" value="Winged helix-like DNA-binding domain superfamily/Winged helix DNA-binding domain"/>
    <property type="match status" value="1"/>
</dbReference>
<feature type="region of interest" description="Disordered" evidence="1">
    <location>
        <begin position="426"/>
        <end position="452"/>
    </location>
</feature>
<comment type="caution">
    <text evidence="3">The sequence shown here is derived from an EMBL/GenBank/DDBJ whole genome shotgun (WGS) entry which is preliminary data.</text>
</comment>
<evidence type="ECO:0000313" key="4">
    <source>
        <dbReference type="Proteomes" id="UP000494206"/>
    </source>
</evidence>
<protein>
    <recommendedName>
        <fullName evidence="2">H15 domain-containing protein</fullName>
    </recommendedName>
</protein>
<feature type="compositionally biased region" description="Polar residues" evidence="1">
    <location>
        <begin position="387"/>
        <end position="396"/>
    </location>
</feature>